<evidence type="ECO:0000313" key="2">
    <source>
        <dbReference type="EMBL" id="AJF97262.1"/>
    </source>
</evidence>
<protein>
    <submittedName>
        <fullName evidence="2">Uncharacterized protein</fullName>
    </submittedName>
</protein>
<proteinExistence type="predicted"/>
<feature type="region of interest" description="Disordered" evidence="1">
    <location>
        <begin position="83"/>
        <end position="104"/>
    </location>
</feature>
<evidence type="ECO:0000256" key="1">
    <source>
        <dbReference type="SAM" id="MobiDB-lite"/>
    </source>
</evidence>
<evidence type="ECO:0000313" key="3">
    <source>
        <dbReference type="Proteomes" id="UP000202511"/>
    </source>
</evidence>
<dbReference type="KEGG" id="vg:23462179"/>
<dbReference type="RefSeq" id="YP_009119497.1">
    <property type="nucleotide sequence ID" value="NC_026440.1"/>
</dbReference>
<dbReference type="Proteomes" id="UP000202511">
    <property type="component" value="Segment"/>
</dbReference>
<reference evidence="2 3" key="1">
    <citation type="journal article" date="2015" name="Parasitol. Res.">
        <title>Viruses in close associations with free-living amoebae.</title>
        <authorList>
            <person name="Scheid P."/>
        </authorList>
    </citation>
    <scope>NUCLEOTIDE SEQUENCE [LARGE SCALE GENOMIC DNA]</scope>
    <source>
        <strain evidence="2">KlaHel</strain>
    </source>
</reference>
<dbReference type="EMBL" id="KP136319">
    <property type="protein sequence ID" value="AJF97262.1"/>
    <property type="molecule type" value="Genomic_DNA"/>
</dbReference>
<name>A0A0B5JCD1_9VIRU</name>
<organism evidence="2 3">
    <name type="scientific">Pandoravirus inopinatum</name>
    <dbReference type="NCBI Taxonomy" id="1605721"/>
    <lineage>
        <taxon>Viruses</taxon>
        <taxon>Pandoravirus</taxon>
    </lineage>
</organism>
<accession>A0A0B5JCD1</accession>
<sequence>MLAVATKTFWRGRMDQIDPMFLVGCARHADKIICRLNREQFESTVLWRPIRRQCAPIEKKGSFFLNKKLCPRIDFMPAVVPRRPRREHARQRQGQIWRTLATRT</sequence>
<dbReference type="GeneID" id="23462179"/>